<dbReference type="EMBL" id="BBLT01000006">
    <property type="protein sequence ID" value="GAL85814.1"/>
    <property type="molecule type" value="Genomic_DNA"/>
</dbReference>
<reference evidence="1 2" key="1">
    <citation type="submission" date="2014-09" db="EMBL/GenBank/DDBJ databases">
        <title>Sporocytophaga myxococcoides PG-01 genome sequencing.</title>
        <authorList>
            <person name="Liu L."/>
            <person name="Gao P.J."/>
            <person name="Chen G.J."/>
            <person name="Wang L.S."/>
        </authorList>
    </citation>
    <scope>NUCLEOTIDE SEQUENCE [LARGE SCALE GENOMIC DNA]</scope>
    <source>
        <strain evidence="1 2">PG-01</strain>
    </source>
</reference>
<name>A0A098LH95_9BACT</name>
<dbReference type="Proteomes" id="UP000030185">
    <property type="component" value="Unassembled WGS sequence"/>
</dbReference>
<sequence length="127" mass="14722">MKFNSKAEKNLIRLLSETNASIVLTTTHRITYSVEKWKEIFNNRDIPVLSIEKVNTRQAIDEMPDRCIEIKEWVDNFGTGRQFVIIDDDLSINSLLSDIKDKRVTTKSMIGLDDECTERAIRILKGY</sequence>
<organism evidence="1 2">
    <name type="scientific">Sporocytophaga myxococcoides</name>
    <dbReference type="NCBI Taxonomy" id="153721"/>
    <lineage>
        <taxon>Bacteria</taxon>
        <taxon>Pseudomonadati</taxon>
        <taxon>Bacteroidota</taxon>
        <taxon>Cytophagia</taxon>
        <taxon>Cytophagales</taxon>
        <taxon>Cytophagaceae</taxon>
        <taxon>Sporocytophaga</taxon>
    </lineage>
</organism>
<dbReference type="Pfam" id="PF18143">
    <property type="entry name" value="HAD_SAK_2"/>
    <property type="match status" value="1"/>
</dbReference>
<gene>
    <name evidence="1" type="ORF">MYP_3043</name>
</gene>
<proteinExistence type="predicted"/>
<accession>A0A098LH95</accession>
<evidence type="ECO:0000313" key="1">
    <source>
        <dbReference type="EMBL" id="GAL85814.1"/>
    </source>
</evidence>
<dbReference type="AlphaFoldDB" id="A0A098LH95"/>
<comment type="caution">
    <text evidence="1">The sequence shown here is derived from an EMBL/GenBank/DDBJ whole genome shotgun (WGS) entry which is preliminary data.</text>
</comment>
<evidence type="ECO:0000313" key="2">
    <source>
        <dbReference type="Proteomes" id="UP000030185"/>
    </source>
</evidence>
<protein>
    <submittedName>
        <fullName evidence="1">Uncharacterized protein</fullName>
    </submittedName>
</protein>
<keyword evidence="2" id="KW-1185">Reference proteome</keyword>